<organism evidence="2 3">
    <name type="scientific">Phytophthora megakarya</name>
    <dbReference type="NCBI Taxonomy" id="4795"/>
    <lineage>
        <taxon>Eukaryota</taxon>
        <taxon>Sar</taxon>
        <taxon>Stramenopiles</taxon>
        <taxon>Oomycota</taxon>
        <taxon>Peronosporomycetes</taxon>
        <taxon>Peronosporales</taxon>
        <taxon>Peronosporaceae</taxon>
        <taxon>Phytophthora</taxon>
    </lineage>
</organism>
<feature type="region of interest" description="Disordered" evidence="1">
    <location>
        <begin position="1"/>
        <end position="24"/>
    </location>
</feature>
<evidence type="ECO:0000313" key="3">
    <source>
        <dbReference type="Proteomes" id="UP000198211"/>
    </source>
</evidence>
<protein>
    <submittedName>
        <fullName evidence="2">Uncharacterized protein</fullName>
    </submittedName>
</protein>
<dbReference type="EMBL" id="NBNE01000302">
    <property type="protein sequence ID" value="OWZ20653.1"/>
    <property type="molecule type" value="Genomic_DNA"/>
</dbReference>
<name>A0A225WSN4_9STRA</name>
<evidence type="ECO:0000256" key="1">
    <source>
        <dbReference type="SAM" id="MobiDB-lite"/>
    </source>
</evidence>
<sequence>MLTALTSAPLLTRNRTTSQYPPMDAYKTAVRSRWSTVLTSAPRSTRY</sequence>
<keyword evidence="3" id="KW-1185">Reference proteome</keyword>
<reference evidence="3" key="1">
    <citation type="submission" date="2017-03" db="EMBL/GenBank/DDBJ databases">
        <title>Phytopthora megakarya and P. palmivora, two closely related causual agents of cacao black pod achieved similar genome size and gene model numbers by different mechanisms.</title>
        <authorList>
            <person name="Ali S."/>
            <person name="Shao J."/>
            <person name="Larry D.J."/>
            <person name="Kronmiller B."/>
            <person name="Shen D."/>
            <person name="Strem M.D."/>
            <person name="Melnick R.L."/>
            <person name="Guiltinan M.J."/>
            <person name="Tyler B.M."/>
            <person name="Meinhardt L.W."/>
            <person name="Bailey B.A."/>
        </authorList>
    </citation>
    <scope>NUCLEOTIDE SEQUENCE [LARGE SCALE GENOMIC DNA]</scope>
    <source>
        <strain evidence="3">zdho120</strain>
    </source>
</reference>
<dbReference type="Proteomes" id="UP000198211">
    <property type="component" value="Unassembled WGS sequence"/>
</dbReference>
<gene>
    <name evidence="2" type="ORF">PHMEG_0004901</name>
</gene>
<dbReference type="AlphaFoldDB" id="A0A225WSN4"/>
<evidence type="ECO:0000313" key="2">
    <source>
        <dbReference type="EMBL" id="OWZ20653.1"/>
    </source>
</evidence>
<comment type="caution">
    <text evidence="2">The sequence shown here is derived from an EMBL/GenBank/DDBJ whole genome shotgun (WGS) entry which is preliminary data.</text>
</comment>
<proteinExistence type="predicted"/>
<accession>A0A225WSN4</accession>